<gene>
    <name evidence="15" type="ORF">ACFFUV_08025</name>
</gene>
<proteinExistence type="inferred from homology"/>
<keyword evidence="5" id="KW-0349">Heme</keyword>
<evidence type="ECO:0000256" key="9">
    <source>
        <dbReference type="ARBA" id="ARBA00022989"/>
    </source>
</evidence>
<reference evidence="15 16" key="1">
    <citation type="submission" date="2024-09" db="EMBL/GenBank/DDBJ databases">
        <authorList>
            <person name="Sun Q."/>
            <person name="Mori K."/>
        </authorList>
    </citation>
    <scope>NUCLEOTIDE SEQUENCE [LARGE SCALE GENOMIC DNA]</scope>
    <source>
        <strain evidence="15 16">CECT 8064</strain>
    </source>
</reference>
<keyword evidence="9 13" id="KW-1133">Transmembrane helix</keyword>
<dbReference type="Gene3D" id="1.20.950.20">
    <property type="entry name" value="Transmembrane di-heme cytochromes, Chain C"/>
    <property type="match status" value="1"/>
</dbReference>
<dbReference type="RefSeq" id="WP_390191064.1">
    <property type="nucleotide sequence ID" value="NZ_JBHMEP010000001.1"/>
</dbReference>
<dbReference type="SUPFAM" id="SSF81342">
    <property type="entry name" value="Transmembrane di-heme cytochromes"/>
    <property type="match status" value="1"/>
</dbReference>
<comment type="similarity">
    <text evidence="12">Belongs to the cytochrome b561 family.</text>
</comment>
<comment type="cofactor">
    <cofactor evidence="1">
        <name>heme b</name>
        <dbReference type="ChEBI" id="CHEBI:60344"/>
    </cofactor>
</comment>
<evidence type="ECO:0000256" key="13">
    <source>
        <dbReference type="SAM" id="Phobius"/>
    </source>
</evidence>
<evidence type="ECO:0000256" key="10">
    <source>
        <dbReference type="ARBA" id="ARBA00023004"/>
    </source>
</evidence>
<evidence type="ECO:0000313" key="15">
    <source>
        <dbReference type="EMBL" id="MFB9134928.1"/>
    </source>
</evidence>
<evidence type="ECO:0000256" key="2">
    <source>
        <dbReference type="ARBA" id="ARBA00004651"/>
    </source>
</evidence>
<evidence type="ECO:0000256" key="12">
    <source>
        <dbReference type="ARBA" id="ARBA00037975"/>
    </source>
</evidence>
<keyword evidence="10" id="KW-0408">Iron</keyword>
<dbReference type="PANTHER" id="PTHR30529:SF1">
    <property type="entry name" value="CYTOCHROME B561 HOMOLOG 2"/>
    <property type="match status" value="1"/>
</dbReference>
<keyword evidence="11 13" id="KW-0472">Membrane</keyword>
<comment type="subcellular location">
    <subcellularLocation>
        <location evidence="2">Cell membrane</location>
        <topology evidence="2">Multi-pass membrane protein</topology>
    </subcellularLocation>
</comment>
<dbReference type="Pfam" id="PF01292">
    <property type="entry name" value="Ni_hydr_CYTB"/>
    <property type="match status" value="1"/>
</dbReference>
<feature type="transmembrane region" description="Helical" evidence="13">
    <location>
        <begin position="128"/>
        <end position="156"/>
    </location>
</feature>
<feature type="transmembrane region" description="Helical" evidence="13">
    <location>
        <begin position="89"/>
        <end position="108"/>
    </location>
</feature>
<keyword evidence="6 13" id="KW-0812">Transmembrane</keyword>
<keyword evidence="16" id="KW-1185">Reference proteome</keyword>
<protein>
    <submittedName>
        <fullName evidence="15">Cytochrome b</fullName>
    </submittedName>
</protein>
<evidence type="ECO:0000256" key="1">
    <source>
        <dbReference type="ARBA" id="ARBA00001970"/>
    </source>
</evidence>
<comment type="caution">
    <text evidence="15">The sequence shown here is derived from an EMBL/GenBank/DDBJ whole genome shotgun (WGS) entry which is preliminary data.</text>
</comment>
<evidence type="ECO:0000256" key="4">
    <source>
        <dbReference type="ARBA" id="ARBA00022475"/>
    </source>
</evidence>
<evidence type="ECO:0000256" key="3">
    <source>
        <dbReference type="ARBA" id="ARBA00022448"/>
    </source>
</evidence>
<keyword evidence="8" id="KW-0249">Electron transport</keyword>
<evidence type="ECO:0000256" key="7">
    <source>
        <dbReference type="ARBA" id="ARBA00022723"/>
    </source>
</evidence>
<dbReference type="Proteomes" id="UP001589645">
    <property type="component" value="Unassembled WGS sequence"/>
</dbReference>
<evidence type="ECO:0000256" key="5">
    <source>
        <dbReference type="ARBA" id="ARBA00022617"/>
    </source>
</evidence>
<feature type="transmembrane region" description="Helical" evidence="13">
    <location>
        <begin position="49"/>
        <end position="68"/>
    </location>
</feature>
<keyword evidence="7" id="KW-0479">Metal-binding</keyword>
<evidence type="ECO:0000256" key="11">
    <source>
        <dbReference type="ARBA" id="ARBA00023136"/>
    </source>
</evidence>
<evidence type="ECO:0000313" key="16">
    <source>
        <dbReference type="Proteomes" id="UP001589645"/>
    </source>
</evidence>
<dbReference type="PANTHER" id="PTHR30529">
    <property type="entry name" value="CYTOCHROME B561"/>
    <property type="match status" value="1"/>
</dbReference>
<keyword evidence="4" id="KW-1003">Cell membrane</keyword>
<dbReference type="InterPro" id="IPR011577">
    <property type="entry name" value="Cyt_b561_bac/Ni-Hgenase"/>
</dbReference>
<evidence type="ECO:0000256" key="8">
    <source>
        <dbReference type="ARBA" id="ARBA00022982"/>
    </source>
</evidence>
<evidence type="ECO:0000256" key="6">
    <source>
        <dbReference type="ARBA" id="ARBA00022692"/>
    </source>
</evidence>
<keyword evidence="3" id="KW-0813">Transport</keyword>
<feature type="domain" description="Cytochrome b561 bacterial/Ni-hydrogenase" evidence="14">
    <location>
        <begin position="6"/>
        <end position="171"/>
    </location>
</feature>
<accession>A0ABV5HL22</accession>
<evidence type="ECO:0000259" key="14">
    <source>
        <dbReference type="Pfam" id="PF01292"/>
    </source>
</evidence>
<organism evidence="15 16">
    <name type="scientific">Vibrio olivae</name>
    <dbReference type="NCBI Taxonomy" id="1243002"/>
    <lineage>
        <taxon>Bacteria</taxon>
        <taxon>Pseudomonadati</taxon>
        <taxon>Pseudomonadota</taxon>
        <taxon>Gammaproteobacteria</taxon>
        <taxon>Vibrionales</taxon>
        <taxon>Vibrionaceae</taxon>
        <taxon>Vibrio</taxon>
    </lineage>
</organism>
<feature type="transmembrane region" description="Helical" evidence="13">
    <location>
        <begin position="12"/>
        <end position="34"/>
    </location>
</feature>
<sequence length="176" mass="20669">MRIEYYDALSRFFHWVMAAVIIYATIAGFGMHWFEDNIPVHAFLSEVNMSLATIGAALFVARFVWKYFRIEPVRSYELARHQRSLAKMTHALIYFAMFVVFFSGFLMLEKPYRFFWLFQIPNLITDAAINHFFLVMHRAACIGLTFIVLAHIAAVVTHQLRRKNVLETMLPKHDMI</sequence>
<dbReference type="EMBL" id="JBHMEP010000001">
    <property type="protein sequence ID" value="MFB9134928.1"/>
    <property type="molecule type" value="Genomic_DNA"/>
</dbReference>
<dbReference type="InterPro" id="IPR052168">
    <property type="entry name" value="Cytochrome_b561_oxidase"/>
</dbReference>
<name>A0ABV5HL22_9VIBR</name>
<dbReference type="InterPro" id="IPR016174">
    <property type="entry name" value="Di-haem_cyt_TM"/>
</dbReference>